<evidence type="ECO:0000256" key="1">
    <source>
        <dbReference type="ARBA" id="ARBA00006817"/>
    </source>
</evidence>
<evidence type="ECO:0000259" key="2">
    <source>
        <dbReference type="Pfam" id="PF08327"/>
    </source>
</evidence>
<accession>A0A371B2W3</accession>
<feature type="domain" description="Activator of Hsp90 ATPase homologue 1/2-like C-terminal" evidence="2">
    <location>
        <begin position="28"/>
        <end position="150"/>
    </location>
</feature>
<evidence type="ECO:0000313" key="3">
    <source>
        <dbReference type="EMBL" id="RDV01872.1"/>
    </source>
</evidence>
<dbReference type="EMBL" id="QRGO01000002">
    <property type="protein sequence ID" value="RDV01872.1"/>
    <property type="molecule type" value="Genomic_DNA"/>
</dbReference>
<comment type="similarity">
    <text evidence="1">Belongs to the AHA1 family.</text>
</comment>
<dbReference type="OrthoDB" id="9800600at2"/>
<comment type="caution">
    <text evidence="3">The sequence shown here is derived from an EMBL/GenBank/DDBJ whole genome shotgun (WGS) entry which is preliminary data.</text>
</comment>
<dbReference type="Proteomes" id="UP000263993">
    <property type="component" value="Unassembled WGS sequence"/>
</dbReference>
<dbReference type="Gene3D" id="3.30.530.20">
    <property type="match status" value="1"/>
</dbReference>
<proteinExistence type="inferred from homology"/>
<dbReference type="InterPro" id="IPR013538">
    <property type="entry name" value="ASHA1/2-like_C"/>
</dbReference>
<evidence type="ECO:0000313" key="4">
    <source>
        <dbReference type="Proteomes" id="UP000263993"/>
    </source>
</evidence>
<dbReference type="SUPFAM" id="SSF55961">
    <property type="entry name" value="Bet v1-like"/>
    <property type="match status" value="1"/>
</dbReference>
<organism evidence="3 4">
    <name type="scientific">Undibacter mobilis</name>
    <dbReference type="NCBI Taxonomy" id="2292256"/>
    <lineage>
        <taxon>Bacteria</taxon>
        <taxon>Pseudomonadati</taxon>
        <taxon>Pseudomonadota</taxon>
        <taxon>Alphaproteobacteria</taxon>
        <taxon>Hyphomicrobiales</taxon>
        <taxon>Nitrobacteraceae</taxon>
        <taxon>Undibacter</taxon>
    </lineage>
</organism>
<keyword evidence="4" id="KW-1185">Reference proteome</keyword>
<name>A0A371B2W3_9BRAD</name>
<dbReference type="RefSeq" id="WP_115517996.1">
    <property type="nucleotide sequence ID" value="NZ_QRGO01000002.1"/>
</dbReference>
<reference evidence="4" key="1">
    <citation type="submission" date="2018-08" db="EMBL/GenBank/DDBJ databases">
        <authorList>
            <person name="Kim S.-J."/>
            <person name="Jung G.-Y."/>
        </authorList>
    </citation>
    <scope>NUCLEOTIDE SEQUENCE [LARGE SCALE GENOMIC DNA]</scope>
    <source>
        <strain evidence="4">GY_H</strain>
    </source>
</reference>
<protein>
    <submittedName>
        <fullName evidence="3">ATPase</fullName>
    </submittedName>
</protein>
<sequence>MTDIMTSGSYGEVIEPATLKIERVLPGPIERVWDYLTKSDLRRQWLASGDMAKKAGSEFELTWRNDELTNPPGQRPEGFGEQHTAVCQLLEYDPPHILSYTFGKHGEVTFTLTPKGNEVLLTLVHRRMPDPGIMAMVGPGWHAHLDVLVAKMRGLKTVPFWDSWVKLKAEYAKRLPI</sequence>
<dbReference type="AlphaFoldDB" id="A0A371B2W3"/>
<gene>
    <name evidence="3" type="ORF">DXH78_14740</name>
</gene>
<dbReference type="Pfam" id="PF08327">
    <property type="entry name" value="AHSA1"/>
    <property type="match status" value="1"/>
</dbReference>
<dbReference type="InterPro" id="IPR023393">
    <property type="entry name" value="START-like_dom_sf"/>
</dbReference>
<dbReference type="CDD" id="cd08899">
    <property type="entry name" value="SRPBCC_CalC_Aha1-like_6"/>
    <property type="match status" value="1"/>
</dbReference>